<gene>
    <name evidence="1" type="ORF">PDESU_03692</name>
</gene>
<keyword evidence="2" id="KW-1185">Reference proteome</keyword>
<organism evidence="1 2">
    <name type="scientific">Pontiella desulfatans</name>
    <dbReference type="NCBI Taxonomy" id="2750659"/>
    <lineage>
        <taxon>Bacteria</taxon>
        <taxon>Pseudomonadati</taxon>
        <taxon>Kiritimatiellota</taxon>
        <taxon>Kiritimatiellia</taxon>
        <taxon>Kiritimatiellales</taxon>
        <taxon>Pontiellaceae</taxon>
        <taxon>Pontiella</taxon>
    </lineage>
</organism>
<evidence type="ECO:0008006" key="3">
    <source>
        <dbReference type="Google" id="ProtNLM"/>
    </source>
</evidence>
<dbReference type="EMBL" id="CAAHFG010000002">
    <property type="protein sequence ID" value="VGO15112.1"/>
    <property type="molecule type" value="Genomic_DNA"/>
</dbReference>
<sequence length="95" mass="10670">MIMKAKPKFSPGQLLSTPGALEAMNEAQQSPMDFVGRHVYGDWGDVCEEDQQTNEEALEHGLRLLSSYRTTEGVKLWVITEADRSATIILLPEEY</sequence>
<dbReference type="RefSeq" id="WP_136080714.1">
    <property type="nucleotide sequence ID" value="NZ_CAAHFG010000002.1"/>
</dbReference>
<reference evidence="1 2" key="1">
    <citation type="submission" date="2019-04" db="EMBL/GenBank/DDBJ databases">
        <authorList>
            <person name="Van Vliet M D."/>
        </authorList>
    </citation>
    <scope>NUCLEOTIDE SEQUENCE [LARGE SCALE GENOMIC DNA]</scope>
    <source>
        <strain evidence="1 2">F1</strain>
    </source>
</reference>
<accession>A0A6C2U4X6</accession>
<dbReference type="Proteomes" id="UP000366872">
    <property type="component" value="Unassembled WGS sequence"/>
</dbReference>
<protein>
    <recommendedName>
        <fullName evidence="3">Plasmid related protein</fullName>
    </recommendedName>
</protein>
<evidence type="ECO:0000313" key="2">
    <source>
        <dbReference type="Proteomes" id="UP000366872"/>
    </source>
</evidence>
<dbReference type="AlphaFoldDB" id="A0A6C2U4X6"/>
<proteinExistence type="predicted"/>
<name>A0A6C2U4X6_PONDE</name>
<evidence type="ECO:0000313" key="1">
    <source>
        <dbReference type="EMBL" id="VGO15112.1"/>
    </source>
</evidence>